<sequence>MLSSKRAEWEIFMMLLWGLWTRRNKRFHGQLNGREGNVKAVAKFVLLEHHMANQRETTSTLHNTHTGVWLRPEIDLIKVNRDAAWKKESGKAGLGLVARDHNGEVGLSDVMVLVSFPMAISEADCSMAIGILVADLSYLRNDCPKCTCKYPKLSQVQYEISISIFLNFDLSELPACDTYIS</sequence>
<name>A0ABQ5JDW2_9ASTR</name>
<dbReference type="PANTHER" id="PTHR47074">
    <property type="entry name" value="BNAC02G40300D PROTEIN"/>
    <property type="match status" value="1"/>
</dbReference>
<evidence type="ECO:0008006" key="3">
    <source>
        <dbReference type="Google" id="ProtNLM"/>
    </source>
</evidence>
<gene>
    <name evidence="1" type="ORF">Tco_1133148</name>
</gene>
<evidence type="ECO:0000313" key="1">
    <source>
        <dbReference type="EMBL" id="GJU10752.1"/>
    </source>
</evidence>
<reference evidence="1" key="1">
    <citation type="journal article" date="2022" name="Int. J. Mol. Sci.">
        <title>Draft Genome of Tanacetum Coccineum: Genomic Comparison of Closely Related Tanacetum-Family Plants.</title>
        <authorList>
            <person name="Yamashiro T."/>
            <person name="Shiraishi A."/>
            <person name="Nakayama K."/>
            <person name="Satake H."/>
        </authorList>
    </citation>
    <scope>NUCLEOTIDE SEQUENCE</scope>
</reference>
<organism evidence="1 2">
    <name type="scientific">Tanacetum coccineum</name>
    <dbReference type="NCBI Taxonomy" id="301880"/>
    <lineage>
        <taxon>Eukaryota</taxon>
        <taxon>Viridiplantae</taxon>
        <taxon>Streptophyta</taxon>
        <taxon>Embryophyta</taxon>
        <taxon>Tracheophyta</taxon>
        <taxon>Spermatophyta</taxon>
        <taxon>Magnoliopsida</taxon>
        <taxon>eudicotyledons</taxon>
        <taxon>Gunneridae</taxon>
        <taxon>Pentapetalae</taxon>
        <taxon>asterids</taxon>
        <taxon>campanulids</taxon>
        <taxon>Asterales</taxon>
        <taxon>Asteraceae</taxon>
        <taxon>Asteroideae</taxon>
        <taxon>Anthemideae</taxon>
        <taxon>Anthemidinae</taxon>
        <taxon>Tanacetum</taxon>
    </lineage>
</organism>
<dbReference type="Proteomes" id="UP001151760">
    <property type="component" value="Unassembled WGS sequence"/>
</dbReference>
<keyword evidence="2" id="KW-1185">Reference proteome</keyword>
<reference evidence="1" key="2">
    <citation type="submission" date="2022-01" db="EMBL/GenBank/DDBJ databases">
        <authorList>
            <person name="Yamashiro T."/>
            <person name="Shiraishi A."/>
            <person name="Satake H."/>
            <person name="Nakayama K."/>
        </authorList>
    </citation>
    <scope>NUCLEOTIDE SEQUENCE</scope>
</reference>
<evidence type="ECO:0000313" key="2">
    <source>
        <dbReference type="Proteomes" id="UP001151760"/>
    </source>
</evidence>
<protein>
    <recommendedName>
        <fullName evidence="3">RNase H type-1 domain-containing protein</fullName>
    </recommendedName>
</protein>
<dbReference type="EMBL" id="BQNB010021857">
    <property type="protein sequence ID" value="GJU10752.1"/>
    <property type="molecule type" value="Genomic_DNA"/>
</dbReference>
<comment type="caution">
    <text evidence="1">The sequence shown here is derived from an EMBL/GenBank/DDBJ whole genome shotgun (WGS) entry which is preliminary data.</text>
</comment>
<accession>A0ABQ5JDW2</accession>
<dbReference type="PANTHER" id="PTHR47074:SF21">
    <property type="entry name" value="RNASE H TYPE-1 DOMAIN-CONTAINING PROTEIN"/>
    <property type="match status" value="1"/>
</dbReference>
<proteinExistence type="predicted"/>
<dbReference type="InterPro" id="IPR052929">
    <property type="entry name" value="RNase_H-like_EbsB-rel"/>
</dbReference>